<gene>
    <name evidence="2" type="ORF">PflQ2_1256</name>
</gene>
<dbReference type="Proteomes" id="UP000007289">
    <property type="component" value="Chromosome"/>
</dbReference>
<evidence type="ECO:0000256" key="1">
    <source>
        <dbReference type="SAM" id="SignalP"/>
    </source>
</evidence>
<accession>J2YCT5</accession>
<name>J2YCT5_PSEFQ</name>
<reference evidence="2" key="1">
    <citation type="journal article" date="2012" name="PLoS Genet.">
        <title>Comparative Genomics of Plant-Associated Pseudomonas spp.: Insights into Diversity and Inheritance of Traits Involved in Multitrophic Interactions.</title>
        <authorList>
            <person name="Loper J.E."/>
            <person name="Hassan K.A."/>
            <person name="Mavrodi D.V."/>
            <person name="Davis E.W.II."/>
            <person name="Lim C.K."/>
            <person name="Shaffer B.T."/>
            <person name="Elbourne L.D."/>
            <person name="Stockwell V.O."/>
            <person name="Hartney S.L."/>
            <person name="Breakwell K."/>
            <person name="Henkels M.D."/>
            <person name="Tetu S.G."/>
            <person name="Rangel L.I."/>
            <person name="Kidarsa T.A."/>
            <person name="Wilson N.L."/>
            <person name="van de Mortel J.E."/>
            <person name="Song C."/>
            <person name="Blumhagen R."/>
            <person name="Radune D."/>
            <person name="Hostetler J.B."/>
            <person name="Brinkac L.M."/>
            <person name="Durkin A.S."/>
            <person name="Kluepfel D.A."/>
            <person name="Wechter W.P."/>
            <person name="Anderson A.J."/>
            <person name="Kim Y.C."/>
            <person name="Pierson L.S.III."/>
            <person name="Pierson E.A."/>
            <person name="Lindow S.E."/>
            <person name="Kobayashi D.Y."/>
            <person name="Raaijmakers J.M."/>
            <person name="Weller D.M."/>
            <person name="Thomashow L.S."/>
            <person name="Allen A.E."/>
            <person name="Paulsen I.T."/>
        </authorList>
    </citation>
    <scope>NUCLEOTIDE SEQUENCE [LARGE SCALE GENOMIC DNA]</scope>
    <source>
        <strain evidence="2">Q2-87</strain>
    </source>
</reference>
<protein>
    <recommendedName>
        <fullName evidence="3">Cell envelope protein SmpA</fullName>
    </recommendedName>
</protein>
<keyword evidence="1" id="KW-0732">Signal</keyword>
<dbReference type="HOGENOM" id="CLU_139777_0_0_6"/>
<proteinExistence type="predicted"/>
<dbReference type="EMBL" id="AGBM01000001">
    <property type="protein sequence ID" value="EJL05086.1"/>
    <property type="molecule type" value="Genomic_DNA"/>
</dbReference>
<dbReference type="AlphaFoldDB" id="J2YCT5"/>
<evidence type="ECO:0000313" key="2">
    <source>
        <dbReference type="EMBL" id="EJL05086.1"/>
    </source>
</evidence>
<comment type="caution">
    <text evidence="2">The sequence shown here is derived from an EMBL/GenBank/DDBJ whole genome shotgun (WGS) entry which is preliminary data.</text>
</comment>
<feature type="chain" id="PRO_5003759709" description="Cell envelope protein SmpA" evidence="1">
    <location>
        <begin position="21"/>
        <end position="167"/>
    </location>
</feature>
<sequence length="167" mass="18601">MLVRRHLFLLAALPCLPLWAAGQTVHRCEDHTGHVTFTTLSCSPGDALSLQEIHPFNVGTIEPMTEPMLPEAEFPQTSGNKTKRKEPTVVGQFEDRCGNLINASQRREAIMDRRILIGMSQYDVESALGKPDAIKIRNSSTRYTYKAKKGRSAEVVFDERGCVKGKS</sequence>
<dbReference type="RefSeq" id="WP_003178874.1">
    <property type="nucleotide sequence ID" value="NZ_CM001558.1"/>
</dbReference>
<feature type="signal peptide" evidence="1">
    <location>
        <begin position="1"/>
        <end position="20"/>
    </location>
</feature>
<dbReference type="eggNOG" id="ENOG502ZEN1">
    <property type="taxonomic scope" value="Bacteria"/>
</dbReference>
<evidence type="ECO:0008006" key="3">
    <source>
        <dbReference type="Google" id="ProtNLM"/>
    </source>
</evidence>
<dbReference type="PATRIC" id="fig|1038922.3.peg.4263"/>
<organism evidence="2">
    <name type="scientific">Pseudomonas fluorescens (strain Q2-87)</name>
    <dbReference type="NCBI Taxonomy" id="1038922"/>
    <lineage>
        <taxon>Bacteria</taxon>
        <taxon>Pseudomonadati</taxon>
        <taxon>Pseudomonadota</taxon>
        <taxon>Gammaproteobacteria</taxon>
        <taxon>Pseudomonadales</taxon>
        <taxon>Pseudomonadaceae</taxon>
        <taxon>Pseudomonas</taxon>
    </lineage>
</organism>